<evidence type="ECO:0008006" key="3">
    <source>
        <dbReference type="Google" id="ProtNLM"/>
    </source>
</evidence>
<dbReference type="EMBL" id="JBCFQL010000005">
    <property type="protein sequence ID" value="MFA9190934.1"/>
    <property type="molecule type" value="Genomic_DNA"/>
</dbReference>
<comment type="caution">
    <text evidence="1">The sequence shown here is derived from an EMBL/GenBank/DDBJ whole genome shotgun (WGS) entry which is preliminary data.</text>
</comment>
<name>A0ABV4TAA4_9FLAO</name>
<keyword evidence="2" id="KW-1185">Reference proteome</keyword>
<proteinExistence type="predicted"/>
<evidence type="ECO:0000313" key="2">
    <source>
        <dbReference type="Proteomes" id="UP001574169"/>
    </source>
</evidence>
<gene>
    <name evidence="1" type="ORF">AAGV28_06070</name>
</gene>
<dbReference type="Proteomes" id="UP001574169">
    <property type="component" value="Unassembled WGS sequence"/>
</dbReference>
<dbReference type="RefSeq" id="WP_373405934.1">
    <property type="nucleotide sequence ID" value="NZ_JBCFQL010000005.1"/>
</dbReference>
<sequence length="239" mass="28913">MSKILTPEEIEFQRETYKIGLETFTLYLKQNTFDDSIGELIKKLQNELNEEIENYIEIQYDSKNAGQVYSLDIEYLEDRLLALTEMNIVYVHKDFEINLKKLIKASYNVNTKEFYKWENVINFLKSKNIKYAELTGYKEINELRIVNNSIKHSTSLIDEKVKKITEFKELKYMSHNELIWFFKRVKDFPYKFISELSSEIYKDLYQFDENRLDKIAELYALRMDKKNAERFKELLKLKY</sequence>
<organism evidence="1 2">
    <name type="scientific">Flavobacterium zubiriense</name>
    <dbReference type="NCBI Taxonomy" id="3138075"/>
    <lineage>
        <taxon>Bacteria</taxon>
        <taxon>Pseudomonadati</taxon>
        <taxon>Bacteroidota</taxon>
        <taxon>Flavobacteriia</taxon>
        <taxon>Flavobacteriales</taxon>
        <taxon>Flavobacteriaceae</taxon>
        <taxon>Flavobacterium</taxon>
    </lineage>
</organism>
<reference evidence="1 2" key="1">
    <citation type="submission" date="2024-04" db="EMBL/GenBank/DDBJ databases">
        <title>New Clade of Flavobacterium.</title>
        <authorList>
            <person name="Matos L."/>
            <person name="Proenca D.N."/>
            <person name="Fransisco R.M."/>
            <person name="Chung A.P."/>
            <person name="Maccario L."/>
            <person name="Sorensen S.J."/>
            <person name="Morais P.V."/>
        </authorList>
    </citation>
    <scope>NUCLEOTIDE SEQUENCE [LARGE SCALE GENOMIC DNA]</scope>
    <source>
        <strain evidence="1 2">FZUC8N2.13</strain>
    </source>
</reference>
<accession>A0ABV4TAA4</accession>
<protein>
    <recommendedName>
        <fullName evidence="3">RteC protein</fullName>
    </recommendedName>
</protein>
<evidence type="ECO:0000313" key="1">
    <source>
        <dbReference type="EMBL" id="MFA9190934.1"/>
    </source>
</evidence>